<proteinExistence type="predicted"/>
<gene>
    <name evidence="2" type="ORF">CXB77_11890</name>
</gene>
<dbReference type="AlphaFoldDB" id="A0A2S7XMS1"/>
<evidence type="ECO:0000313" key="3">
    <source>
        <dbReference type="Proteomes" id="UP000239936"/>
    </source>
</evidence>
<name>A0A2S7XMS1_9GAMM</name>
<evidence type="ECO:0000256" key="1">
    <source>
        <dbReference type="SAM" id="MobiDB-lite"/>
    </source>
</evidence>
<feature type="compositionally biased region" description="Basic residues" evidence="1">
    <location>
        <begin position="11"/>
        <end position="22"/>
    </location>
</feature>
<dbReference type="OrthoDB" id="8538784at2"/>
<dbReference type="InterPro" id="IPR021327">
    <property type="entry name" value="DUF2934"/>
</dbReference>
<dbReference type="Proteomes" id="UP000239936">
    <property type="component" value="Unassembled WGS sequence"/>
</dbReference>
<sequence length="114" mass="12342">MTDNNGVTKKPAAKRTAQKKKVSSAVDVPEKTASSPVTAPTKTSAAKSMTAENPVSLQQIATVSPDVRQKMIEDAAYFKAEKRNFAPGHEVEDWADAEREIDDLINHAKTMTGN</sequence>
<feature type="region of interest" description="Disordered" evidence="1">
    <location>
        <begin position="1"/>
        <end position="53"/>
    </location>
</feature>
<reference evidence="2 3" key="1">
    <citation type="submission" date="2018-01" db="EMBL/GenBank/DDBJ databases">
        <title>The complete genome sequence of Chromatium okenii LaCa, a purple sulfur bacterium with a turbulent life.</title>
        <authorList>
            <person name="Luedin S.M."/>
            <person name="Liechti N."/>
            <person name="Storelli N."/>
            <person name="Danza F."/>
            <person name="Wittwer M."/>
            <person name="Pothier J.F."/>
            <person name="Tonolla M.A."/>
        </authorList>
    </citation>
    <scope>NUCLEOTIDE SEQUENCE [LARGE SCALE GENOMIC DNA]</scope>
    <source>
        <strain evidence="2 3">LaCa</strain>
    </source>
</reference>
<protein>
    <recommendedName>
        <fullName evidence="4">DUF2934 domain-containing protein</fullName>
    </recommendedName>
</protein>
<dbReference type="RefSeq" id="WP_105074094.1">
    <property type="nucleotide sequence ID" value="NZ_JAFLKP010000285.1"/>
</dbReference>
<comment type="caution">
    <text evidence="2">The sequence shown here is derived from an EMBL/GenBank/DDBJ whole genome shotgun (WGS) entry which is preliminary data.</text>
</comment>
<organism evidence="2 3">
    <name type="scientific">Chromatium okenii</name>
    <dbReference type="NCBI Taxonomy" id="61644"/>
    <lineage>
        <taxon>Bacteria</taxon>
        <taxon>Pseudomonadati</taxon>
        <taxon>Pseudomonadota</taxon>
        <taxon>Gammaproteobacteria</taxon>
        <taxon>Chromatiales</taxon>
        <taxon>Chromatiaceae</taxon>
        <taxon>Chromatium</taxon>
    </lineage>
</organism>
<dbReference type="EMBL" id="PPGH01000037">
    <property type="protein sequence ID" value="PQJ95034.1"/>
    <property type="molecule type" value="Genomic_DNA"/>
</dbReference>
<keyword evidence="3" id="KW-1185">Reference proteome</keyword>
<feature type="compositionally biased region" description="Polar residues" evidence="1">
    <location>
        <begin position="32"/>
        <end position="53"/>
    </location>
</feature>
<evidence type="ECO:0008006" key="4">
    <source>
        <dbReference type="Google" id="ProtNLM"/>
    </source>
</evidence>
<accession>A0A2S7XMS1</accession>
<dbReference type="Pfam" id="PF11154">
    <property type="entry name" value="DUF2934"/>
    <property type="match status" value="1"/>
</dbReference>
<evidence type="ECO:0000313" key="2">
    <source>
        <dbReference type="EMBL" id="PQJ95034.1"/>
    </source>
</evidence>